<protein>
    <submittedName>
        <fullName evidence="1">Uncharacterized protein</fullName>
    </submittedName>
</protein>
<name>A0AB33AKB1_9STRE</name>
<dbReference type="EMBL" id="CP003025">
    <property type="protein sequence ID" value="AGS04951.1"/>
    <property type="molecule type" value="Genomic_DNA"/>
</dbReference>
<accession>A0AB33AKB1</accession>
<organism evidence="1 2">
    <name type="scientific">Streptococcus lutetiensis 033</name>
    <dbReference type="NCBI Taxonomy" id="1076934"/>
    <lineage>
        <taxon>Bacteria</taxon>
        <taxon>Bacillati</taxon>
        <taxon>Bacillota</taxon>
        <taxon>Bacilli</taxon>
        <taxon>Lactobacillales</taxon>
        <taxon>Streptococcaceae</taxon>
        <taxon>Streptococcus</taxon>
    </lineage>
</organism>
<proteinExistence type="predicted"/>
<evidence type="ECO:0000313" key="1">
    <source>
        <dbReference type="EMBL" id="AGS04951.1"/>
    </source>
</evidence>
<sequence length="14" mass="1773">MNERSELSIFDFER</sequence>
<dbReference type="Proteomes" id="UP000015268">
    <property type="component" value="Chromosome"/>
</dbReference>
<reference evidence="1 2" key="1">
    <citation type="journal article" date="2013" name="BMC Microbiol.">
        <title>Dynamics of fecal microbial communities in children with diarrhea of unknown etiology and genomic analysis of associated Streptococcus lutetiensis.</title>
        <authorList>
            <person name="Jin D."/>
            <person name="Chen C."/>
            <person name="Li L."/>
            <person name="Lu S."/>
            <person name="Li Z."/>
            <person name="Zhou Z."/>
            <person name="Jing H."/>
            <person name="Xu Y."/>
            <person name="Du P."/>
            <person name="Wang H."/>
            <person name="Xiong Y."/>
            <person name="Zheng H."/>
            <person name="Bai X."/>
            <person name="Sun H."/>
            <person name="Wang L."/>
            <person name="Ye C."/>
            <person name="Gottschalk M."/>
            <person name="Xu J."/>
        </authorList>
    </citation>
    <scope>NUCLEOTIDE SEQUENCE [LARGE SCALE GENOMIC DNA]</scope>
    <source>
        <strain evidence="1 2">033</strain>
    </source>
</reference>
<keyword evidence="2" id="KW-1185">Reference proteome</keyword>
<gene>
    <name evidence="1" type="ORF">KE3_0422</name>
</gene>
<evidence type="ECO:0000313" key="2">
    <source>
        <dbReference type="Proteomes" id="UP000015268"/>
    </source>
</evidence>
<dbReference type="KEGG" id="slu:KE3_0422"/>